<evidence type="ECO:0000313" key="1">
    <source>
        <dbReference type="EMBL" id="KAI7991120.1"/>
    </source>
</evidence>
<evidence type="ECO:0000313" key="2">
    <source>
        <dbReference type="Proteomes" id="UP001060215"/>
    </source>
</evidence>
<comment type="caution">
    <text evidence="1">The sequence shown here is derived from an EMBL/GenBank/DDBJ whole genome shotgun (WGS) entry which is preliminary data.</text>
</comment>
<protein>
    <submittedName>
        <fullName evidence="1">Zeatin O-glucosyltransferase</fullName>
    </submittedName>
</protein>
<reference evidence="1 2" key="1">
    <citation type="journal article" date="2022" name="Plant J.">
        <title>Chromosome-level genome of Camellia lanceoleosa provides a valuable resource for understanding genome evolution and self-incompatibility.</title>
        <authorList>
            <person name="Gong W."/>
            <person name="Xiao S."/>
            <person name="Wang L."/>
            <person name="Liao Z."/>
            <person name="Chang Y."/>
            <person name="Mo W."/>
            <person name="Hu G."/>
            <person name="Li W."/>
            <person name="Zhao G."/>
            <person name="Zhu H."/>
            <person name="Hu X."/>
            <person name="Ji K."/>
            <person name="Xiang X."/>
            <person name="Song Q."/>
            <person name="Yuan D."/>
            <person name="Jin S."/>
            <person name="Zhang L."/>
        </authorList>
    </citation>
    <scope>NUCLEOTIDE SEQUENCE [LARGE SCALE GENOMIC DNA]</scope>
    <source>
        <strain evidence="1">SQ_2022a</strain>
    </source>
</reference>
<name>A0ACC0FST5_9ERIC</name>
<organism evidence="1 2">
    <name type="scientific">Camellia lanceoleosa</name>
    <dbReference type="NCBI Taxonomy" id="1840588"/>
    <lineage>
        <taxon>Eukaryota</taxon>
        <taxon>Viridiplantae</taxon>
        <taxon>Streptophyta</taxon>
        <taxon>Embryophyta</taxon>
        <taxon>Tracheophyta</taxon>
        <taxon>Spermatophyta</taxon>
        <taxon>Magnoliopsida</taxon>
        <taxon>eudicotyledons</taxon>
        <taxon>Gunneridae</taxon>
        <taxon>Pentapetalae</taxon>
        <taxon>asterids</taxon>
        <taxon>Ericales</taxon>
        <taxon>Theaceae</taxon>
        <taxon>Camellia</taxon>
    </lineage>
</organism>
<keyword evidence="2" id="KW-1185">Reference proteome</keyword>
<gene>
    <name evidence="1" type="ORF">LOK49_LG12G02750</name>
</gene>
<dbReference type="Proteomes" id="UP001060215">
    <property type="component" value="Chromosome 13"/>
</dbReference>
<accession>A0ACC0FST5</accession>
<sequence>MEVQDKQHPSHDEQVVVIMVPFPSQSHLNQLLELSCLISSYNIPVHYACWGTHIHRVKQRFNGTRNHIDDVNANIIHFHEFPTPPNLSPSPFESSFHLRQPVASLLQKISPTTRRVIIIHDVVMAYVIQDGATLPNVESFAFNPISAIISFFDGWKIMGKPFQKRQQVPEGLPSMQDSGVTAPELVNLSSLHSDFRSGSIINSCRSIEGPYIDLLEKEHIAANQKQWAIGPLNLYDSLNSKGQHKCLEWLDKQAPNSVLYVSFGSTTSMTDEQIKELAIGLEQSEQKFIWVFRHADEGSIFSEDVKRGELPEGYEERMKEVGMVVRDWAPQLQILGHPSTGGFMSHCGWNSCLESISMGVPIATWPMNFDQPINAFLVTNILKVGIPVNQWAQQKELVSSSTIAKAIKTLMASKEGDEMRKKAEELGGATRLSVKEGGVSRMDLDSFIAHISR</sequence>
<dbReference type="EMBL" id="CM045770">
    <property type="protein sequence ID" value="KAI7991120.1"/>
    <property type="molecule type" value="Genomic_DNA"/>
</dbReference>
<proteinExistence type="predicted"/>